<dbReference type="Gene3D" id="3.30.2410.10">
    <property type="entry name" value="Hect, E3 ligase catalytic domain"/>
    <property type="match status" value="1"/>
</dbReference>
<evidence type="ECO:0000313" key="9">
    <source>
        <dbReference type="EMBL" id="KWX13267.1"/>
    </source>
</evidence>
<dbReference type="GO" id="GO:0016874">
    <property type="term" value="F:ligase activity"/>
    <property type="evidence" value="ECO:0007669"/>
    <property type="project" value="UniProtKB-KW"/>
</dbReference>
<evidence type="ECO:0000259" key="8">
    <source>
        <dbReference type="PROSITE" id="PS50237"/>
    </source>
</evidence>
<dbReference type="SMART" id="SM00119">
    <property type="entry name" value="HECTc"/>
    <property type="match status" value="1"/>
</dbReference>
<dbReference type="AlphaFoldDB" id="A0A132NT79"/>
<dbReference type="InterPro" id="IPR000569">
    <property type="entry name" value="HECT_dom"/>
</dbReference>
<keyword evidence="5 6" id="KW-0833">Ubl conjugation pathway</keyword>
<dbReference type="PROSITE" id="PS50237">
    <property type="entry name" value="HECT"/>
    <property type="match status" value="1"/>
</dbReference>
<comment type="pathway">
    <text evidence="2">Protein modification; protein ubiquitination.</text>
</comment>
<feature type="active site" description="Glycyl thioester intermediate" evidence="6">
    <location>
        <position position="681"/>
    </location>
</feature>
<evidence type="ECO:0000256" key="6">
    <source>
        <dbReference type="PROSITE-ProRule" id="PRU00104"/>
    </source>
</evidence>
<dbReference type="GO" id="GO:0006511">
    <property type="term" value="P:ubiquitin-dependent protein catabolic process"/>
    <property type="evidence" value="ECO:0007669"/>
    <property type="project" value="TreeGrafter"/>
</dbReference>
<dbReference type="OrthoDB" id="10251551at2759"/>
<dbReference type="PANTHER" id="PTHR11254:SF440">
    <property type="entry name" value="E3 UBIQUITIN-PROTEIN LIGASE NEDD-4"/>
    <property type="match status" value="1"/>
</dbReference>
<feature type="transmembrane region" description="Helical" evidence="7">
    <location>
        <begin position="132"/>
        <end position="158"/>
    </location>
</feature>
<keyword evidence="7" id="KW-0812">Transmembrane</keyword>
<evidence type="ECO:0000256" key="4">
    <source>
        <dbReference type="ARBA" id="ARBA00022679"/>
    </source>
</evidence>
<dbReference type="Pfam" id="PF00632">
    <property type="entry name" value="HECT"/>
    <property type="match status" value="1"/>
</dbReference>
<proteinExistence type="predicted"/>
<dbReference type="GO" id="GO:0016567">
    <property type="term" value="P:protein ubiquitination"/>
    <property type="evidence" value="ECO:0007669"/>
    <property type="project" value="TreeGrafter"/>
</dbReference>
<dbReference type="InterPro" id="IPR035983">
    <property type="entry name" value="Hect_E3_ubiquitin_ligase"/>
</dbReference>
<feature type="transmembrane region" description="Helical" evidence="7">
    <location>
        <begin position="20"/>
        <end position="41"/>
    </location>
</feature>
<keyword evidence="7" id="KW-1133">Transmembrane helix</keyword>
<dbReference type="EC" id="2.3.2.26" evidence="3"/>
<dbReference type="VEuPathDB" id="GiardiaDB:QR46_2733"/>
<protein>
    <recommendedName>
        <fullName evidence="3">HECT-type E3 ubiquitin transferase</fullName>
        <ecNumber evidence="3">2.3.2.26</ecNumber>
    </recommendedName>
</protein>
<sequence length="712" mass="80418">MVKNDQMYDNGAPLGSKEVATIIAMLLFSVIATITVSMACLTVHHKPILFLYICSPTVSASLFTSWLFCLIYQKYALSTSYIIIALTTLLSLFGISWRPRRWLLAIASYSVSCLLCLVFLVIIPIYTRMYHIVVLILAILIPYILFALSHALALFILVRWYCHFTYQLNEQLKGISSEGKAEIVAYRYLPALRIYPLSDSTVALWTTQELLRQKVYGFRLCALFSHVTSLPYFAQITIDSFKYALSFSFTDDESTELGSERVGEKSSLHLRKQKIAVGVKDITASARSLSEVCTIEPLSLSQMLSIASASSVLSRSPTESLFLKAFSSSERPSIQSLTRLRLARYWVDTIYMQSPPYKMTISRTSFYNDFRRIFATEGRELLRREILVSFADEAAVDIGGLKRELFTMVGDRLFSSLSHDGLAPNMIVSESSQELTMSPTVLSLDAFCMGWLIGRCFCYGISLSSQLSRLFISLAMNVSPTLADIIHFEPGLGNLIAEAEKDDYSFLVLKESIPALSKVPRWYKSFHFSACFNNEWKRICFRKINLEKVIVSYLYPHSSKELRYLRNGFRTALPAPGCYFVDVPLVHAIVVGAPSISVDDWREYTVIDGLWPNYEVVEWFWEILKEDSDLAVGILRFSCGISVPPQEGFRNLGQPLFLGQQPLPFTLRHCSKDRLPMGHTCTNTLQIPLVESKDALQRALKIAAKVSAMDIK</sequence>
<evidence type="ECO:0000256" key="7">
    <source>
        <dbReference type="SAM" id="Phobius"/>
    </source>
</evidence>
<dbReference type="SUPFAM" id="SSF56204">
    <property type="entry name" value="Hect, E3 ligase catalytic domain"/>
    <property type="match status" value="1"/>
</dbReference>
<dbReference type="GO" id="GO:0005737">
    <property type="term" value="C:cytoplasm"/>
    <property type="evidence" value="ECO:0007669"/>
    <property type="project" value="TreeGrafter"/>
</dbReference>
<evidence type="ECO:0000256" key="2">
    <source>
        <dbReference type="ARBA" id="ARBA00004906"/>
    </source>
</evidence>
<keyword evidence="4" id="KW-0808">Transferase</keyword>
<organism evidence="9 10">
    <name type="scientific">Giardia duodenalis assemblage B</name>
    <dbReference type="NCBI Taxonomy" id="1394984"/>
    <lineage>
        <taxon>Eukaryota</taxon>
        <taxon>Metamonada</taxon>
        <taxon>Diplomonadida</taxon>
        <taxon>Hexamitidae</taxon>
        <taxon>Giardiinae</taxon>
        <taxon>Giardia</taxon>
    </lineage>
</organism>
<evidence type="ECO:0000256" key="5">
    <source>
        <dbReference type="ARBA" id="ARBA00022786"/>
    </source>
</evidence>
<comment type="catalytic activity">
    <reaction evidence="1">
        <text>S-ubiquitinyl-[E2 ubiquitin-conjugating enzyme]-L-cysteine + [acceptor protein]-L-lysine = [E2 ubiquitin-conjugating enzyme]-L-cysteine + N(6)-ubiquitinyl-[acceptor protein]-L-lysine.</text>
        <dbReference type="EC" id="2.3.2.26"/>
    </reaction>
</comment>
<dbReference type="EMBL" id="JXTI01000076">
    <property type="protein sequence ID" value="KWX13267.1"/>
    <property type="molecule type" value="Genomic_DNA"/>
</dbReference>
<dbReference type="Gene3D" id="3.90.1750.10">
    <property type="entry name" value="Hect, E3 ligase catalytic domains"/>
    <property type="match status" value="1"/>
</dbReference>
<name>A0A132NT79_GIAIN</name>
<gene>
    <name evidence="9" type="ORF">QR46_2733</name>
</gene>
<dbReference type="Proteomes" id="UP000070089">
    <property type="component" value="Unassembled WGS sequence"/>
</dbReference>
<dbReference type="GO" id="GO:0061630">
    <property type="term" value="F:ubiquitin protein ligase activity"/>
    <property type="evidence" value="ECO:0007669"/>
    <property type="project" value="UniProtKB-EC"/>
</dbReference>
<comment type="caution">
    <text evidence="9">The sequence shown here is derived from an EMBL/GenBank/DDBJ whole genome shotgun (WGS) entry which is preliminary data.</text>
</comment>
<feature type="transmembrane region" description="Helical" evidence="7">
    <location>
        <begin position="102"/>
        <end position="126"/>
    </location>
</feature>
<reference evidence="9 10" key="1">
    <citation type="journal article" date="2015" name="Mol. Biochem. Parasitol.">
        <title>Identification of polymorphic genes for use in assemblage B genotyping assays through comparative genomics of multiple assemblage B Giardia duodenalis isolates.</title>
        <authorList>
            <person name="Wielinga C."/>
            <person name="Thompson R.C."/>
            <person name="Monis P."/>
            <person name="Ryan U."/>
        </authorList>
    </citation>
    <scope>NUCLEOTIDE SEQUENCE [LARGE SCALE GENOMIC DNA]</scope>
    <source>
        <strain evidence="9 10">BAH15c1</strain>
    </source>
</reference>
<evidence type="ECO:0000256" key="3">
    <source>
        <dbReference type="ARBA" id="ARBA00012485"/>
    </source>
</evidence>
<dbReference type="InterPro" id="IPR050409">
    <property type="entry name" value="E3_ubiq-protein_ligase"/>
</dbReference>
<evidence type="ECO:0000313" key="10">
    <source>
        <dbReference type="Proteomes" id="UP000070089"/>
    </source>
</evidence>
<feature type="domain" description="HECT" evidence="8">
    <location>
        <begin position="378"/>
        <end position="712"/>
    </location>
</feature>
<dbReference type="PANTHER" id="PTHR11254">
    <property type="entry name" value="HECT DOMAIN UBIQUITIN-PROTEIN LIGASE"/>
    <property type="match status" value="1"/>
</dbReference>
<feature type="transmembrane region" description="Helical" evidence="7">
    <location>
        <begin position="75"/>
        <end position="95"/>
    </location>
</feature>
<evidence type="ECO:0000256" key="1">
    <source>
        <dbReference type="ARBA" id="ARBA00000885"/>
    </source>
</evidence>
<keyword evidence="9" id="KW-0436">Ligase</keyword>
<accession>A0A132NT79</accession>
<feature type="transmembrane region" description="Helical" evidence="7">
    <location>
        <begin position="48"/>
        <end position="69"/>
    </location>
</feature>
<keyword evidence="7" id="KW-0472">Membrane</keyword>